<dbReference type="AlphaFoldDB" id="A0A1F4XP61"/>
<gene>
    <name evidence="1" type="ORF">A3D68_00970</name>
</gene>
<evidence type="ECO:0000313" key="2">
    <source>
        <dbReference type="Proteomes" id="UP000177564"/>
    </source>
</evidence>
<comment type="caution">
    <text evidence="1">The sequence shown here is derived from an EMBL/GenBank/DDBJ whole genome shotgun (WGS) entry which is preliminary data.</text>
</comment>
<proteinExistence type="predicted"/>
<reference evidence="1 2" key="1">
    <citation type="journal article" date="2016" name="Nat. Commun.">
        <title>Thousands of microbial genomes shed light on interconnected biogeochemical processes in an aquifer system.</title>
        <authorList>
            <person name="Anantharaman K."/>
            <person name="Brown C.T."/>
            <person name="Hug L.A."/>
            <person name="Sharon I."/>
            <person name="Castelle C.J."/>
            <person name="Probst A.J."/>
            <person name="Thomas B.C."/>
            <person name="Singh A."/>
            <person name="Wilkins M.J."/>
            <person name="Karaoz U."/>
            <person name="Brodie E.L."/>
            <person name="Williams K.H."/>
            <person name="Hubbard S.S."/>
            <person name="Banfield J.F."/>
        </authorList>
    </citation>
    <scope>NUCLEOTIDE SEQUENCE [LARGE SCALE GENOMIC DNA]</scope>
</reference>
<evidence type="ECO:0000313" key="1">
    <source>
        <dbReference type="EMBL" id="OGC83489.1"/>
    </source>
</evidence>
<dbReference type="Proteomes" id="UP000177564">
    <property type="component" value="Unassembled WGS sequence"/>
</dbReference>
<sequence length="134" mass="15483">MYPIKVVIVTSGAWGKVTDKEYRRYVNILKRHIAEANEAHKKLTHTDIDQYEVEEVKSPDYAIAKLRAWDHDMVPRGILVFVTRGWDEKAEEIAAEYPELKVFVFTGLIPDRKVRYINKTWACDSNSIGDILSS</sequence>
<organism evidence="1 2">
    <name type="scientific">Candidatus Adlerbacteria bacterium RIFCSPHIGHO2_02_FULL_52_17</name>
    <dbReference type="NCBI Taxonomy" id="1797240"/>
    <lineage>
        <taxon>Bacteria</taxon>
        <taxon>Candidatus Adleribacteriota</taxon>
    </lineage>
</organism>
<name>A0A1F4XP61_9BACT</name>
<protein>
    <submittedName>
        <fullName evidence="1">Uncharacterized protein</fullName>
    </submittedName>
</protein>
<accession>A0A1F4XP61</accession>
<dbReference type="EMBL" id="MEWU01000019">
    <property type="protein sequence ID" value="OGC83489.1"/>
    <property type="molecule type" value="Genomic_DNA"/>
</dbReference>